<gene>
    <name evidence="7" type="ORF">MDUV_14860</name>
</gene>
<dbReference type="InterPro" id="IPR000805">
    <property type="entry name" value="Glyco_hydro_26"/>
</dbReference>
<dbReference type="Pfam" id="PF02156">
    <property type="entry name" value="Glyco_hydro_26"/>
    <property type="match status" value="1"/>
</dbReference>
<dbReference type="PANTHER" id="PTHR40079:SF4">
    <property type="entry name" value="GH26 DOMAIN-CONTAINING PROTEIN-RELATED"/>
    <property type="match status" value="1"/>
</dbReference>
<feature type="active site" description="Proton donor" evidence="4">
    <location>
        <position position="214"/>
    </location>
</feature>
<sequence length="393" mass="43201">MRPADFDQHDAAAAHPGSTNEVRYPATTMTWDTGVVCTAFSERATATSLTGQSHIGIASDRLRCVASKYAVVRRRNLGSARSPQLWPIFGNAPTMCHNLGRVGMAPERFLYGVTTEGGPFAVRELQAASRRVGRALDRVMWFEQFGAAPPVDAIRSVTAMAAVPVVTWEPWRWDRRPTPTMSMLRAGLFDDHVRRWARELAVTGVTVYLRFGHEFNGHWYPWSVPGGTPAAEYVDVWRRIRAIFDAEGAHNVVWVWCANAGLPEGSPLEQWFPGPDYVDVVGIDGYNWGTSQPWSSWIEPAELFGDTIAEVRTLAGATPVTISEVGCAEAGGSKADWITALLSFLCAETTVDGLVWFDHDKETDWRTGSSGTSAAAMRVALQNAQRTSAEPRT</sequence>
<dbReference type="GO" id="GO:0016985">
    <property type="term" value="F:mannan endo-1,4-beta-mannosidase activity"/>
    <property type="evidence" value="ECO:0007669"/>
    <property type="project" value="InterPro"/>
</dbReference>
<keyword evidence="2 4" id="KW-0378">Hydrolase</keyword>
<feature type="compositionally biased region" description="Basic and acidic residues" evidence="5">
    <location>
        <begin position="1"/>
        <end position="12"/>
    </location>
</feature>
<evidence type="ECO:0000313" key="7">
    <source>
        <dbReference type="EMBL" id="BBX16626.1"/>
    </source>
</evidence>
<proteinExistence type="inferred from homology"/>
<evidence type="ECO:0000313" key="8">
    <source>
        <dbReference type="Proteomes" id="UP000467006"/>
    </source>
</evidence>
<organism evidence="7 8">
    <name type="scientific">Mycolicibacterium duvalii</name>
    <dbReference type="NCBI Taxonomy" id="39688"/>
    <lineage>
        <taxon>Bacteria</taxon>
        <taxon>Bacillati</taxon>
        <taxon>Actinomycetota</taxon>
        <taxon>Actinomycetes</taxon>
        <taxon>Mycobacteriales</taxon>
        <taxon>Mycobacteriaceae</taxon>
        <taxon>Mycolicibacterium</taxon>
    </lineage>
</organism>
<name>A0A7I7JXK9_9MYCO</name>
<dbReference type="Gene3D" id="3.20.20.80">
    <property type="entry name" value="Glycosidases"/>
    <property type="match status" value="1"/>
</dbReference>
<dbReference type="PROSITE" id="PS51764">
    <property type="entry name" value="GH26"/>
    <property type="match status" value="1"/>
</dbReference>
<dbReference type="PANTHER" id="PTHR40079">
    <property type="entry name" value="MANNAN ENDO-1,4-BETA-MANNOSIDASE E-RELATED"/>
    <property type="match status" value="1"/>
</dbReference>
<evidence type="ECO:0000256" key="4">
    <source>
        <dbReference type="PROSITE-ProRule" id="PRU01100"/>
    </source>
</evidence>
<accession>A0A7I7JXK9</accession>
<feature type="domain" description="GH26" evidence="6">
    <location>
        <begin position="90"/>
        <end position="393"/>
    </location>
</feature>
<protein>
    <recommendedName>
        <fullName evidence="6">GH26 domain-containing protein</fullName>
    </recommendedName>
</protein>
<comment type="similarity">
    <text evidence="1 4">Belongs to the glycosyl hydrolase 26 family.</text>
</comment>
<keyword evidence="8" id="KW-1185">Reference proteome</keyword>
<dbReference type="InterPro" id="IPR017853">
    <property type="entry name" value="GH"/>
</dbReference>
<dbReference type="Proteomes" id="UP000467006">
    <property type="component" value="Chromosome"/>
</dbReference>
<dbReference type="EMBL" id="AP022563">
    <property type="protein sequence ID" value="BBX16626.1"/>
    <property type="molecule type" value="Genomic_DNA"/>
</dbReference>
<feature type="active site" description="Nucleophile" evidence="4">
    <location>
        <position position="324"/>
    </location>
</feature>
<reference evidence="7 8" key="1">
    <citation type="journal article" date="2019" name="Emerg. Microbes Infect.">
        <title>Comprehensive subspecies identification of 175 nontuberculous mycobacteria species based on 7547 genomic profiles.</title>
        <authorList>
            <person name="Matsumoto Y."/>
            <person name="Kinjo T."/>
            <person name="Motooka D."/>
            <person name="Nabeya D."/>
            <person name="Jung N."/>
            <person name="Uechi K."/>
            <person name="Horii T."/>
            <person name="Iida T."/>
            <person name="Fujita J."/>
            <person name="Nakamura S."/>
        </authorList>
    </citation>
    <scope>NUCLEOTIDE SEQUENCE [LARGE SCALE GENOMIC DNA]</scope>
    <source>
        <strain evidence="7 8">JCM 6396</strain>
    </source>
</reference>
<evidence type="ECO:0000256" key="5">
    <source>
        <dbReference type="SAM" id="MobiDB-lite"/>
    </source>
</evidence>
<evidence type="ECO:0000259" key="6">
    <source>
        <dbReference type="PROSITE" id="PS51764"/>
    </source>
</evidence>
<dbReference type="KEGG" id="mdu:MDUV_14860"/>
<feature type="region of interest" description="Disordered" evidence="5">
    <location>
        <begin position="1"/>
        <end position="20"/>
    </location>
</feature>
<keyword evidence="3 4" id="KW-0326">Glycosidase</keyword>
<evidence type="ECO:0000256" key="1">
    <source>
        <dbReference type="ARBA" id="ARBA00007754"/>
    </source>
</evidence>
<dbReference type="AlphaFoldDB" id="A0A7I7JXK9"/>
<dbReference type="GO" id="GO:0006080">
    <property type="term" value="P:substituted mannan metabolic process"/>
    <property type="evidence" value="ECO:0007669"/>
    <property type="project" value="InterPro"/>
</dbReference>
<evidence type="ECO:0000256" key="2">
    <source>
        <dbReference type="ARBA" id="ARBA00022801"/>
    </source>
</evidence>
<dbReference type="InterPro" id="IPR022790">
    <property type="entry name" value="GH26_dom"/>
</dbReference>
<dbReference type="SUPFAM" id="SSF51445">
    <property type="entry name" value="(Trans)glycosidases"/>
    <property type="match status" value="1"/>
</dbReference>
<evidence type="ECO:0000256" key="3">
    <source>
        <dbReference type="ARBA" id="ARBA00023295"/>
    </source>
</evidence>